<dbReference type="InterPro" id="IPR050223">
    <property type="entry name" value="D-isomer_2-hydroxyacid_DH"/>
</dbReference>
<dbReference type="GO" id="GO:0030267">
    <property type="term" value="F:glyoxylate reductase (NADPH) activity"/>
    <property type="evidence" value="ECO:0007669"/>
    <property type="project" value="TreeGrafter"/>
</dbReference>
<comment type="similarity">
    <text evidence="4">Belongs to the D-isomer specific 2-hydroxyacid dehydrogenase family.</text>
</comment>
<reference evidence="7 8" key="2">
    <citation type="journal article" date="2016" name="Appl. Microbiol. Biotechnol.">
        <title>Mutations improving production and secretion of extracellular lipase by Burkholderia glumae PG1.</title>
        <authorList>
            <person name="Knapp A."/>
            <person name="Voget S."/>
            <person name="Gao R."/>
            <person name="Zaburannyi N."/>
            <person name="Krysciak D."/>
            <person name="Breuer M."/>
            <person name="Hauer B."/>
            <person name="Streit W.R."/>
            <person name="Muller R."/>
            <person name="Daniel R."/>
            <person name="Jaeger K.E."/>
        </authorList>
    </citation>
    <scope>NUCLEOTIDE SEQUENCE [LARGE SCALE GENOMIC DNA]</scope>
    <source>
        <strain evidence="7 8">PG1</strain>
    </source>
</reference>
<keyword evidence="1" id="KW-0521">NADP</keyword>
<keyword evidence="3" id="KW-0520">NAD</keyword>
<evidence type="ECO:0000313" key="7">
    <source>
        <dbReference type="EMBL" id="AJK48817.1"/>
    </source>
</evidence>
<feature type="domain" description="D-isomer specific 2-hydroxyacid dehydrogenase NAD-binding" evidence="6">
    <location>
        <begin position="143"/>
        <end position="314"/>
    </location>
</feature>
<dbReference type="Pfam" id="PF02826">
    <property type="entry name" value="2-Hacid_dh_C"/>
    <property type="match status" value="1"/>
</dbReference>
<dbReference type="KEGG" id="bgp:BGL_2c07330"/>
<proteinExistence type="inferred from homology"/>
<evidence type="ECO:0000313" key="8">
    <source>
        <dbReference type="Proteomes" id="UP000031838"/>
    </source>
</evidence>
<dbReference type="HOGENOM" id="CLU_019796_1_2_4"/>
<evidence type="ECO:0000259" key="6">
    <source>
        <dbReference type="Pfam" id="PF02826"/>
    </source>
</evidence>
<feature type="domain" description="D-isomer specific 2-hydroxyacid dehydrogenase catalytic" evidence="5">
    <location>
        <begin position="42"/>
        <end position="342"/>
    </location>
</feature>
<dbReference type="Gene3D" id="3.40.50.720">
    <property type="entry name" value="NAD(P)-binding Rossmann-like Domain"/>
    <property type="match status" value="2"/>
</dbReference>
<dbReference type="GO" id="GO:0016618">
    <property type="term" value="F:hydroxypyruvate reductase [NAD(P)H] activity"/>
    <property type="evidence" value="ECO:0007669"/>
    <property type="project" value="TreeGrafter"/>
</dbReference>
<dbReference type="PANTHER" id="PTHR10996">
    <property type="entry name" value="2-HYDROXYACID DEHYDROGENASE-RELATED"/>
    <property type="match status" value="1"/>
</dbReference>
<dbReference type="CDD" id="cd12156">
    <property type="entry name" value="HPPR"/>
    <property type="match status" value="1"/>
</dbReference>
<keyword evidence="2 4" id="KW-0560">Oxidoreductase</keyword>
<dbReference type="Pfam" id="PF00389">
    <property type="entry name" value="2-Hacid_dh"/>
    <property type="match status" value="1"/>
</dbReference>
<evidence type="ECO:0000256" key="3">
    <source>
        <dbReference type="ARBA" id="ARBA00023027"/>
    </source>
</evidence>
<dbReference type="InterPro" id="IPR006139">
    <property type="entry name" value="D-isomer_2_OHA_DH_cat_dom"/>
</dbReference>
<dbReference type="Proteomes" id="UP000031838">
    <property type="component" value="Chromosome 2"/>
</dbReference>
<sequence length="347" mass="36191">MRAERGGSRAASFPPAARQLRLLDSVASSALFLAVMKPTLLVLIPLHDDARETLAAHFELVYAPDAPARTRAIDMHGASVRAVLTNGTTGLSDAELAILPRVEFIHALGAGYENLPLAAARARGIALAHGVGANDDCVADHAFALLLATVRGVVRLDAACRAGVWRDALPMPPNFSGKRLGIVGLGRIGAKIARRAAGFDLEIGYHGRHPRDGATLRYFGALIDLARWADYLVVATPGGAGTHHLIDAAVLDALGAAGFVVNVSRGSVVDTAALAAALRDGRIAGAGLDVYEGEPAPPAELIGLEQVVLTPHLAGTSPQARDRTVTLFIENATRHFAGEPLVTPLDA</sequence>
<protein>
    <submittedName>
        <fullName evidence="7">2-hydoxyacid dehydrogenase</fullName>
    </submittedName>
</protein>
<evidence type="ECO:0000256" key="1">
    <source>
        <dbReference type="ARBA" id="ARBA00022857"/>
    </source>
</evidence>
<accession>A0A0B6RU05</accession>
<dbReference type="SUPFAM" id="SSF51735">
    <property type="entry name" value="NAD(P)-binding Rossmann-fold domains"/>
    <property type="match status" value="1"/>
</dbReference>
<evidence type="ECO:0000256" key="2">
    <source>
        <dbReference type="ARBA" id="ARBA00023002"/>
    </source>
</evidence>
<dbReference type="InterPro" id="IPR006140">
    <property type="entry name" value="D-isomer_DH_NAD-bd"/>
</dbReference>
<name>A0A0B6RU05_BURPL</name>
<evidence type="ECO:0000256" key="4">
    <source>
        <dbReference type="RuleBase" id="RU003719"/>
    </source>
</evidence>
<dbReference type="AlphaFoldDB" id="A0A0B6RU05"/>
<dbReference type="InterPro" id="IPR036291">
    <property type="entry name" value="NAD(P)-bd_dom_sf"/>
</dbReference>
<organism evidence="7 8">
    <name type="scientific">Burkholderia plantarii</name>
    <dbReference type="NCBI Taxonomy" id="41899"/>
    <lineage>
        <taxon>Bacteria</taxon>
        <taxon>Pseudomonadati</taxon>
        <taxon>Pseudomonadota</taxon>
        <taxon>Betaproteobacteria</taxon>
        <taxon>Burkholderiales</taxon>
        <taxon>Burkholderiaceae</taxon>
        <taxon>Burkholderia</taxon>
    </lineage>
</organism>
<keyword evidence="8" id="KW-1185">Reference proteome</keyword>
<dbReference type="GO" id="GO:0051287">
    <property type="term" value="F:NAD binding"/>
    <property type="evidence" value="ECO:0007669"/>
    <property type="project" value="InterPro"/>
</dbReference>
<dbReference type="PANTHER" id="PTHR10996:SF178">
    <property type="entry name" value="2-HYDROXYACID DEHYDROGENASE YGL185C-RELATED"/>
    <property type="match status" value="1"/>
</dbReference>
<gene>
    <name evidence="7" type="ORF">BGL_2c07330</name>
</gene>
<reference evidence="8" key="1">
    <citation type="submission" date="2011-03" db="EMBL/GenBank/DDBJ databases">
        <authorList>
            <person name="Voget S."/>
            <person name="Streit W.R."/>
            <person name="Jaeger K.E."/>
            <person name="Daniel R."/>
        </authorList>
    </citation>
    <scope>NUCLEOTIDE SEQUENCE [LARGE SCALE GENOMIC DNA]</scope>
    <source>
        <strain evidence="8">PG1</strain>
    </source>
</reference>
<dbReference type="EMBL" id="CP002581">
    <property type="protein sequence ID" value="AJK48817.1"/>
    <property type="molecule type" value="Genomic_DNA"/>
</dbReference>
<dbReference type="GO" id="GO:0005829">
    <property type="term" value="C:cytosol"/>
    <property type="evidence" value="ECO:0007669"/>
    <property type="project" value="TreeGrafter"/>
</dbReference>
<dbReference type="SUPFAM" id="SSF52283">
    <property type="entry name" value="Formate/glycerate dehydrogenase catalytic domain-like"/>
    <property type="match status" value="1"/>
</dbReference>
<dbReference type="FunFam" id="3.40.50.720:FF:000213">
    <property type="entry name" value="Putative 2-hydroxyacid dehydrogenase"/>
    <property type="match status" value="1"/>
</dbReference>
<evidence type="ECO:0000259" key="5">
    <source>
        <dbReference type="Pfam" id="PF00389"/>
    </source>
</evidence>